<sequence length="583" mass="67250">QLTVNAVRNTAYQIYTSMLNVNLITNSYIFSCRTDNLVKDLHLKQESMHKLLEEDQDRQRKIEEKTIGMVKKPGNKGKKLFPKSALFQNWGGENLSEDEQKEAQALFEKYGYNVFLSDRLPLNRPLPDTRDPRCLMKTYPKDLPSIGVVLIYLDEALSILKRAIRSIIDRTPKSLLKEIILVDDHSTNGLSLFNRFIRWKTTLLLFLRHSEQLGLTTARISGWKAATADVVAILDAHIEVHDQWAEPLLTQIKGDRKLIVSPVFDRVNYYDLEVVKYMPASHAFDWALWCMYERFRPEWYKLNDPSLPGKSPSIMGILVADRTYLGEIGVLDGGMKVYGGENVELGIRVWTCGGSIEVVPCSKIAHIERSHKPYMPNLSITMKRNALRVAEVWMDDYKHNVNLAWNLPFKDHGIDIGDVSERKELRKRLNCKPFKWYLDHVYPLLDTLDNILAYGGLKNLNANMCLDQGPVPGHTPIAYSCFYYMPQNTYFRETGELYIGGIKSHKYNFNRCLTDDGNKDNEPGLNDCHESLQKRIGIYWDFTQGKEFKNKQTGRCLEIIKSKLLVQECTGQRWEIQNVIKPF</sequence>
<keyword evidence="10" id="KW-1185">Reference proteome</keyword>
<evidence type="ECO:0000256" key="6">
    <source>
        <dbReference type="ARBA" id="ARBA00023157"/>
    </source>
</evidence>
<keyword evidence="7" id="KW-0464">Manganese</keyword>
<keyword evidence="4 7" id="KW-0430">Lectin</keyword>
<dbReference type="SMART" id="SM00458">
    <property type="entry name" value="RICIN"/>
    <property type="match status" value="1"/>
</dbReference>
<accession>A0A8C4Z5T4</accession>
<dbReference type="InterPro" id="IPR035992">
    <property type="entry name" value="Ricin_B-like_lectins"/>
</dbReference>
<dbReference type="GO" id="GO:0046872">
    <property type="term" value="F:metal ion binding"/>
    <property type="evidence" value="ECO:0007669"/>
    <property type="project" value="UniProtKB-KW"/>
</dbReference>
<comment type="pathway">
    <text evidence="2 7">Protein modification; protein glycosylation.</text>
</comment>
<reference evidence="9" key="1">
    <citation type="submission" date="2025-08" db="UniProtKB">
        <authorList>
            <consortium name="Ensembl"/>
        </authorList>
    </citation>
    <scope>IDENTIFICATION</scope>
</reference>
<dbReference type="Pfam" id="PF00535">
    <property type="entry name" value="Glycos_transf_2"/>
    <property type="match status" value="1"/>
</dbReference>
<comment type="similarity">
    <text evidence="7">Belongs to the glycosyltransferase 2 family. GalNAc-T subfamily.</text>
</comment>
<dbReference type="EC" id="2.4.1.-" evidence="7"/>
<dbReference type="PANTHER" id="PTHR11675:SF50">
    <property type="entry name" value="POLYPEPTIDE N-ACETYLGALACTOSAMINYLTRANSFERASE 8-RELATED"/>
    <property type="match status" value="1"/>
</dbReference>
<dbReference type="InterPro" id="IPR029044">
    <property type="entry name" value="Nucleotide-diphossugar_trans"/>
</dbReference>
<protein>
    <recommendedName>
        <fullName evidence="3 7">Polypeptide N-acetylgalactosaminyltransferase</fullName>
        <ecNumber evidence="7">2.4.1.-</ecNumber>
    </recommendedName>
    <alternativeName>
        <fullName evidence="7">Protein-UDP acetylgalactosaminyltransferase</fullName>
    </alternativeName>
</protein>
<name>A0A8C4Z5T4_GADMO</name>
<dbReference type="Gene3D" id="2.80.10.50">
    <property type="match status" value="1"/>
</dbReference>
<dbReference type="GO" id="GO:0030246">
    <property type="term" value="F:carbohydrate binding"/>
    <property type="evidence" value="ECO:0007669"/>
    <property type="project" value="UniProtKB-KW"/>
</dbReference>
<evidence type="ECO:0000256" key="2">
    <source>
        <dbReference type="ARBA" id="ARBA00004922"/>
    </source>
</evidence>
<dbReference type="InterPro" id="IPR000772">
    <property type="entry name" value="Ricin_B_lectin"/>
</dbReference>
<evidence type="ECO:0000256" key="3">
    <source>
        <dbReference type="ARBA" id="ARBA00012644"/>
    </source>
</evidence>
<dbReference type="GeneTree" id="ENSGT00940000160161"/>
<evidence type="ECO:0000256" key="5">
    <source>
        <dbReference type="ARBA" id="ARBA00023034"/>
    </source>
</evidence>
<organism evidence="9 10">
    <name type="scientific">Gadus morhua</name>
    <name type="common">Atlantic cod</name>
    <dbReference type="NCBI Taxonomy" id="8049"/>
    <lineage>
        <taxon>Eukaryota</taxon>
        <taxon>Metazoa</taxon>
        <taxon>Chordata</taxon>
        <taxon>Craniata</taxon>
        <taxon>Vertebrata</taxon>
        <taxon>Euteleostomi</taxon>
        <taxon>Actinopterygii</taxon>
        <taxon>Neopterygii</taxon>
        <taxon>Teleostei</taxon>
        <taxon>Neoteleostei</taxon>
        <taxon>Acanthomorphata</taxon>
        <taxon>Zeiogadaria</taxon>
        <taxon>Gadariae</taxon>
        <taxon>Gadiformes</taxon>
        <taxon>Gadoidei</taxon>
        <taxon>Gadidae</taxon>
        <taxon>Gadus</taxon>
    </lineage>
</organism>
<dbReference type="GO" id="GO:0004653">
    <property type="term" value="F:polypeptide N-acetylgalactosaminyltransferase activity"/>
    <property type="evidence" value="ECO:0007669"/>
    <property type="project" value="TreeGrafter"/>
</dbReference>
<keyword evidence="7" id="KW-0328">Glycosyltransferase</keyword>
<dbReference type="Proteomes" id="UP000694546">
    <property type="component" value="Chromosome 9"/>
</dbReference>
<dbReference type="GO" id="GO:0000139">
    <property type="term" value="C:Golgi membrane"/>
    <property type="evidence" value="ECO:0007669"/>
    <property type="project" value="UniProtKB-SubCell"/>
</dbReference>
<reference evidence="9" key="2">
    <citation type="submission" date="2025-09" db="UniProtKB">
        <authorList>
            <consortium name="Ensembl"/>
        </authorList>
    </citation>
    <scope>IDENTIFICATION</scope>
</reference>
<dbReference type="SUPFAM" id="SSF50370">
    <property type="entry name" value="Ricin B-like lectins"/>
    <property type="match status" value="1"/>
</dbReference>
<feature type="domain" description="Ricin B lectin" evidence="8">
    <location>
        <begin position="454"/>
        <end position="577"/>
    </location>
</feature>
<evidence type="ECO:0000313" key="10">
    <source>
        <dbReference type="Proteomes" id="UP000694546"/>
    </source>
</evidence>
<evidence type="ECO:0000256" key="4">
    <source>
        <dbReference type="ARBA" id="ARBA00022734"/>
    </source>
</evidence>
<dbReference type="UniPathway" id="UPA00378"/>
<dbReference type="SUPFAM" id="SSF53448">
    <property type="entry name" value="Nucleotide-diphospho-sugar transferases"/>
    <property type="match status" value="1"/>
</dbReference>
<evidence type="ECO:0000313" key="9">
    <source>
        <dbReference type="Ensembl" id="ENSGMOP00000005518.2"/>
    </source>
</evidence>
<evidence type="ECO:0000259" key="8">
    <source>
        <dbReference type="SMART" id="SM00458"/>
    </source>
</evidence>
<proteinExistence type="inferred from homology"/>
<keyword evidence="6 7" id="KW-1015">Disulfide bond</keyword>
<dbReference type="Ensembl" id="ENSGMOT00000005682.2">
    <property type="protein sequence ID" value="ENSGMOP00000005518.2"/>
    <property type="gene ID" value="ENSGMOG00000029964.1"/>
</dbReference>
<evidence type="ECO:0000256" key="7">
    <source>
        <dbReference type="RuleBase" id="RU361242"/>
    </source>
</evidence>
<evidence type="ECO:0000256" key="1">
    <source>
        <dbReference type="ARBA" id="ARBA00004323"/>
    </source>
</evidence>
<dbReference type="PANTHER" id="PTHR11675">
    <property type="entry name" value="N-ACETYLGALACTOSAMINYLTRANSFERASE"/>
    <property type="match status" value="1"/>
</dbReference>
<keyword evidence="5 7" id="KW-0333">Golgi apparatus</keyword>
<comment type="cofactor">
    <cofactor evidence="7">
        <name>Mn(2+)</name>
        <dbReference type="ChEBI" id="CHEBI:29035"/>
    </cofactor>
</comment>
<keyword evidence="7" id="KW-0808">Transferase</keyword>
<dbReference type="GO" id="GO:0006493">
    <property type="term" value="P:protein O-linked glycosylation"/>
    <property type="evidence" value="ECO:0007669"/>
    <property type="project" value="TreeGrafter"/>
</dbReference>
<dbReference type="InterPro" id="IPR001173">
    <property type="entry name" value="Glyco_trans_2-like"/>
</dbReference>
<dbReference type="Gene3D" id="3.90.550.10">
    <property type="entry name" value="Spore Coat Polysaccharide Biosynthesis Protein SpsA, Chain A"/>
    <property type="match status" value="1"/>
</dbReference>
<comment type="subcellular location">
    <subcellularLocation>
        <location evidence="1 7">Golgi apparatus membrane</location>
        <topology evidence="1 7">Single-pass type II membrane protein</topology>
    </subcellularLocation>
</comment>
<dbReference type="OMA" id="MPASHAF"/>
<dbReference type="AlphaFoldDB" id="A0A8C4Z5T4"/>
<dbReference type="Pfam" id="PF00652">
    <property type="entry name" value="Ricin_B_lectin"/>
    <property type="match status" value="1"/>
</dbReference>